<proteinExistence type="predicted"/>
<reference evidence="1 2" key="1">
    <citation type="submission" date="2018-03" db="EMBL/GenBank/DDBJ databases">
        <title>Genomic Encyclopedia of Archaeal and Bacterial Type Strains, Phase II (KMG-II): from individual species to whole genera.</title>
        <authorList>
            <person name="Goeker M."/>
        </authorList>
    </citation>
    <scope>NUCLEOTIDE SEQUENCE [LARGE SCALE GENOMIC DNA]</scope>
    <source>
        <strain evidence="1 2">DSM 45601</strain>
    </source>
</reference>
<protein>
    <submittedName>
        <fullName evidence="1">Uncharacterized protein</fullName>
    </submittedName>
</protein>
<dbReference type="Proteomes" id="UP000237846">
    <property type="component" value="Unassembled WGS sequence"/>
</dbReference>
<sequence length="97" mass="10378">MFRLVDIDIRWSGRDSNTPDGCIIATGLDPHGNLRTFLYRGDEPSDGGFLGSILYPEPGAGTPLAYGPRGGWVPCGGGEAAMLVRLAEKADREGQDR</sequence>
<dbReference type="EMBL" id="PVZC01000012">
    <property type="protein sequence ID" value="PRX91946.1"/>
    <property type="molecule type" value="Genomic_DNA"/>
</dbReference>
<comment type="caution">
    <text evidence="1">The sequence shown here is derived from an EMBL/GenBank/DDBJ whole genome shotgun (WGS) entry which is preliminary data.</text>
</comment>
<dbReference type="AlphaFoldDB" id="A0A2T0PTA2"/>
<dbReference type="RefSeq" id="WP_146159624.1">
    <property type="nucleotide sequence ID" value="NZ_PVZC01000012.1"/>
</dbReference>
<dbReference type="OrthoDB" id="4335292at2"/>
<organism evidence="1 2">
    <name type="scientific">Allonocardiopsis opalescens</name>
    <dbReference type="NCBI Taxonomy" id="1144618"/>
    <lineage>
        <taxon>Bacteria</taxon>
        <taxon>Bacillati</taxon>
        <taxon>Actinomycetota</taxon>
        <taxon>Actinomycetes</taxon>
        <taxon>Streptosporangiales</taxon>
        <taxon>Allonocardiopsis</taxon>
    </lineage>
</organism>
<evidence type="ECO:0000313" key="1">
    <source>
        <dbReference type="EMBL" id="PRX91946.1"/>
    </source>
</evidence>
<gene>
    <name evidence="1" type="ORF">CLV72_11219</name>
</gene>
<name>A0A2T0PTA2_9ACTN</name>
<evidence type="ECO:0000313" key="2">
    <source>
        <dbReference type="Proteomes" id="UP000237846"/>
    </source>
</evidence>
<keyword evidence="2" id="KW-1185">Reference proteome</keyword>
<accession>A0A2T0PTA2</accession>